<gene>
    <name evidence="1" type="ORF">SIM66_08870</name>
</gene>
<dbReference type="EMBL" id="JAWXYC010000003">
    <property type="protein sequence ID" value="MDX5951305.1"/>
    <property type="molecule type" value="Genomic_DNA"/>
</dbReference>
<proteinExistence type="predicted"/>
<comment type="caution">
    <text evidence="1">The sequence shown here is derived from an EMBL/GenBank/DDBJ whole genome shotgun (WGS) entry which is preliminary data.</text>
</comment>
<evidence type="ECO:0000313" key="2">
    <source>
        <dbReference type="Proteomes" id="UP001277471"/>
    </source>
</evidence>
<keyword evidence="2" id="KW-1185">Reference proteome</keyword>
<reference evidence="1 2" key="1">
    <citation type="submission" date="2023-11" db="EMBL/GenBank/DDBJ databases">
        <title>MicrobeMod: A computational toolkit for identifying prokaryotic methylation and restriction-modification with nanopore sequencing.</title>
        <authorList>
            <person name="Crits-Christoph A."/>
            <person name="Kang S.C."/>
            <person name="Lee H."/>
            <person name="Ostrov N."/>
        </authorList>
    </citation>
    <scope>NUCLEOTIDE SEQUENCE [LARGE SCALE GENOMIC DNA]</scope>
    <source>
        <strain evidence="1 2">ATCC 29145</strain>
    </source>
</reference>
<accession>A0ABU4P1C3</accession>
<organism evidence="1 2">
    <name type="scientific">Azospirillum brasilense</name>
    <dbReference type="NCBI Taxonomy" id="192"/>
    <lineage>
        <taxon>Bacteria</taxon>
        <taxon>Pseudomonadati</taxon>
        <taxon>Pseudomonadota</taxon>
        <taxon>Alphaproteobacteria</taxon>
        <taxon>Rhodospirillales</taxon>
        <taxon>Azospirillaceae</taxon>
        <taxon>Azospirillum</taxon>
    </lineage>
</organism>
<protein>
    <submittedName>
        <fullName evidence="1">Uncharacterized protein</fullName>
    </submittedName>
</protein>
<sequence length="44" mass="4716">MSAAGFMLSTTGHPDVRRGGIGLLGLATSHPIDRWLIRRVLLTA</sequence>
<dbReference type="RefSeq" id="WP_282183319.1">
    <property type="nucleotide sequence ID" value="NZ_JAWXYC010000003.1"/>
</dbReference>
<dbReference type="Proteomes" id="UP001277471">
    <property type="component" value="Unassembled WGS sequence"/>
</dbReference>
<name>A0ABU4P1C3_AZOBR</name>
<evidence type="ECO:0000313" key="1">
    <source>
        <dbReference type="EMBL" id="MDX5951305.1"/>
    </source>
</evidence>